<keyword evidence="5 7" id="KW-0548">Nucleotidyltransferase</keyword>
<evidence type="ECO:0000256" key="5">
    <source>
        <dbReference type="ARBA" id="ARBA00022695"/>
    </source>
</evidence>
<dbReference type="Gene3D" id="3.90.550.10">
    <property type="entry name" value="Spore Coat Polysaccharide Biosynthesis Protein SpsA, Chain A"/>
    <property type="match status" value="1"/>
</dbReference>
<dbReference type="InterPro" id="IPR050088">
    <property type="entry name" value="IspD/TarI_cytidylyltransf_bact"/>
</dbReference>
<evidence type="ECO:0000313" key="9">
    <source>
        <dbReference type="Proteomes" id="UP001232445"/>
    </source>
</evidence>
<name>A0ABU0CUW7_9BACI</name>
<feature type="site" description="Transition state stabilizer" evidence="7">
    <location>
        <position position="16"/>
    </location>
</feature>
<dbReference type="RefSeq" id="WP_307341290.1">
    <property type="nucleotide sequence ID" value="NZ_JAUSUQ010000012.1"/>
</dbReference>
<protein>
    <recommendedName>
        <fullName evidence="7">2-C-methyl-D-erythritol 4-phosphate cytidylyltransferase</fullName>
        <ecNumber evidence="7">2.7.7.60</ecNumber>
    </recommendedName>
    <alternativeName>
        <fullName evidence="7">4-diphosphocytidyl-2C-methyl-D-erythritol synthase</fullName>
    </alternativeName>
    <alternativeName>
        <fullName evidence="7">MEP cytidylyltransferase</fullName>
        <shortName evidence="7">MCT</shortName>
    </alternativeName>
</protein>
<organism evidence="8 9">
    <name type="scientific">Caldalkalibacillus uzonensis</name>
    <dbReference type="NCBI Taxonomy" id="353224"/>
    <lineage>
        <taxon>Bacteria</taxon>
        <taxon>Bacillati</taxon>
        <taxon>Bacillota</taxon>
        <taxon>Bacilli</taxon>
        <taxon>Bacillales</taxon>
        <taxon>Bacillaceae</taxon>
        <taxon>Caldalkalibacillus</taxon>
    </lineage>
</organism>
<evidence type="ECO:0000256" key="4">
    <source>
        <dbReference type="ARBA" id="ARBA00022679"/>
    </source>
</evidence>
<keyword evidence="4 7" id="KW-0808">Transferase</keyword>
<accession>A0ABU0CUW7</accession>
<sequence>MMKVSGIIVAAGKGRRMGLGKNKAFLDLNGKPLLIHTLSRWQQFNCITELTVVVGKEDLNLVQELVKQHGLSKVSQVVTGGKERQESVFLGLQAAGKSKPDIVLIHDGARPFVTEEHVGQLVDAVQQHEAGVLAVPVKDTIKVATNGLIEKTLERSRLWAAQTPQGFRYGLIMEAHQQARRENREATDDAALVEAMGRAVYIVPGSEYNIKLTTPEDIELARSILKRSEEHDDANRTGL</sequence>
<dbReference type="EMBL" id="JAUSUQ010000012">
    <property type="protein sequence ID" value="MDQ0340160.1"/>
    <property type="molecule type" value="Genomic_DNA"/>
</dbReference>
<evidence type="ECO:0000256" key="3">
    <source>
        <dbReference type="ARBA" id="ARBA00009789"/>
    </source>
</evidence>
<reference evidence="8 9" key="1">
    <citation type="submission" date="2023-07" db="EMBL/GenBank/DDBJ databases">
        <title>Genomic Encyclopedia of Type Strains, Phase IV (KMG-IV): sequencing the most valuable type-strain genomes for metagenomic binning, comparative biology and taxonomic classification.</title>
        <authorList>
            <person name="Goeker M."/>
        </authorList>
    </citation>
    <scope>NUCLEOTIDE SEQUENCE [LARGE SCALE GENOMIC DNA]</scope>
    <source>
        <strain evidence="8 9">DSM 17740</strain>
    </source>
</reference>
<dbReference type="InterPro" id="IPR034683">
    <property type="entry name" value="IspD/TarI"/>
</dbReference>
<proteinExistence type="inferred from homology"/>
<dbReference type="NCBIfam" id="TIGR00453">
    <property type="entry name" value="ispD"/>
    <property type="match status" value="1"/>
</dbReference>
<feature type="site" description="Transition state stabilizer" evidence="7">
    <location>
        <position position="23"/>
    </location>
</feature>
<comment type="similarity">
    <text evidence="3 7">Belongs to the IspD/TarI cytidylyltransferase family. IspD subfamily.</text>
</comment>
<dbReference type="PANTHER" id="PTHR32125">
    <property type="entry name" value="2-C-METHYL-D-ERYTHRITOL 4-PHOSPHATE CYTIDYLYLTRANSFERASE, CHLOROPLASTIC"/>
    <property type="match status" value="1"/>
</dbReference>
<comment type="function">
    <text evidence="7">Catalyzes the formation of 4-diphosphocytidyl-2-C-methyl-D-erythritol from CTP and 2-C-methyl-D-erythritol 4-phosphate (MEP).</text>
</comment>
<evidence type="ECO:0000256" key="2">
    <source>
        <dbReference type="ARBA" id="ARBA00004787"/>
    </source>
</evidence>
<gene>
    <name evidence="7" type="primary">ispD</name>
    <name evidence="8" type="ORF">J2S00_002965</name>
</gene>
<evidence type="ECO:0000256" key="1">
    <source>
        <dbReference type="ARBA" id="ARBA00001282"/>
    </source>
</evidence>
<keyword evidence="9" id="KW-1185">Reference proteome</keyword>
<comment type="catalytic activity">
    <reaction evidence="1 7">
        <text>2-C-methyl-D-erythritol 4-phosphate + CTP + H(+) = 4-CDP-2-C-methyl-D-erythritol + diphosphate</text>
        <dbReference type="Rhea" id="RHEA:13429"/>
        <dbReference type="ChEBI" id="CHEBI:15378"/>
        <dbReference type="ChEBI" id="CHEBI:33019"/>
        <dbReference type="ChEBI" id="CHEBI:37563"/>
        <dbReference type="ChEBI" id="CHEBI:57823"/>
        <dbReference type="ChEBI" id="CHEBI:58262"/>
        <dbReference type="EC" id="2.7.7.60"/>
    </reaction>
</comment>
<dbReference type="Pfam" id="PF01128">
    <property type="entry name" value="IspD"/>
    <property type="match status" value="1"/>
</dbReference>
<comment type="caution">
    <text evidence="8">The sequence shown here is derived from an EMBL/GenBank/DDBJ whole genome shotgun (WGS) entry which is preliminary data.</text>
</comment>
<feature type="site" description="Positions MEP for the nucleophilic attack" evidence="7">
    <location>
        <position position="155"/>
    </location>
</feature>
<feature type="site" description="Positions MEP for the nucleophilic attack" evidence="7">
    <location>
        <position position="211"/>
    </location>
</feature>
<dbReference type="EC" id="2.7.7.60" evidence="7"/>
<evidence type="ECO:0000256" key="7">
    <source>
        <dbReference type="HAMAP-Rule" id="MF_00108"/>
    </source>
</evidence>
<dbReference type="PROSITE" id="PS01295">
    <property type="entry name" value="ISPD"/>
    <property type="match status" value="1"/>
</dbReference>
<evidence type="ECO:0000313" key="8">
    <source>
        <dbReference type="EMBL" id="MDQ0340160.1"/>
    </source>
</evidence>
<keyword evidence="6 7" id="KW-0414">Isoprene biosynthesis</keyword>
<dbReference type="Proteomes" id="UP001232445">
    <property type="component" value="Unassembled WGS sequence"/>
</dbReference>
<dbReference type="InterPro" id="IPR001228">
    <property type="entry name" value="IspD"/>
</dbReference>
<evidence type="ECO:0000256" key="6">
    <source>
        <dbReference type="ARBA" id="ARBA00023229"/>
    </source>
</evidence>
<dbReference type="HAMAP" id="MF_00108">
    <property type="entry name" value="IspD"/>
    <property type="match status" value="1"/>
</dbReference>
<dbReference type="InterPro" id="IPR018294">
    <property type="entry name" value="ISPD_synthase_CS"/>
</dbReference>
<dbReference type="CDD" id="cd02516">
    <property type="entry name" value="CDP-ME_synthetase"/>
    <property type="match status" value="1"/>
</dbReference>
<comment type="pathway">
    <text evidence="2 7">Isoprenoid biosynthesis; isopentenyl diphosphate biosynthesis via DXP pathway; isopentenyl diphosphate from 1-deoxy-D-xylulose 5-phosphate: step 2/6.</text>
</comment>
<dbReference type="GO" id="GO:0050518">
    <property type="term" value="F:2-C-methyl-D-erythritol 4-phosphate cytidylyltransferase activity"/>
    <property type="evidence" value="ECO:0007669"/>
    <property type="project" value="UniProtKB-EC"/>
</dbReference>
<dbReference type="InterPro" id="IPR029044">
    <property type="entry name" value="Nucleotide-diphossugar_trans"/>
</dbReference>
<dbReference type="SUPFAM" id="SSF53448">
    <property type="entry name" value="Nucleotide-diphospho-sugar transferases"/>
    <property type="match status" value="1"/>
</dbReference>
<dbReference type="PANTHER" id="PTHR32125:SF4">
    <property type="entry name" value="2-C-METHYL-D-ERYTHRITOL 4-PHOSPHATE CYTIDYLYLTRANSFERASE, CHLOROPLASTIC"/>
    <property type="match status" value="1"/>
</dbReference>